<feature type="domain" description="Glycosyl transferase family 25" evidence="1">
    <location>
        <begin position="12"/>
        <end position="200"/>
    </location>
</feature>
<evidence type="ECO:0000313" key="2">
    <source>
        <dbReference type="EMBL" id="MEA5391174.1"/>
    </source>
</evidence>
<evidence type="ECO:0000259" key="1">
    <source>
        <dbReference type="Pfam" id="PF01755"/>
    </source>
</evidence>
<reference evidence="2 3" key="1">
    <citation type="submission" date="2023-12" db="EMBL/GenBank/DDBJ databases">
        <title>Baltic Sea Cyanobacteria.</title>
        <authorList>
            <person name="Delbaje E."/>
            <person name="Fewer D.P."/>
            <person name="Shishido T.K."/>
        </authorList>
    </citation>
    <scope>NUCLEOTIDE SEQUENCE [LARGE SCALE GENOMIC DNA]</scope>
    <source>
        <strain evidence="2 3">UHCC 0139</strain>
    </source>
</reference>
<gene>
    <name evidence="2" type="ORF">VB738_07855</name>
</gene>
<sequence>MAKLSWQDLLNTPAFLINLDRRPERWESSRSQLEWAGFTDARRWSAFDGAKGNVRESLRHFGIDQLADREHFLSQPGAQGCAVSQLTLLQHIIDQGYPHACIFEDDIRFSRRWHQLAPAFLRTTPRTFDLLFLGSQIQYDALPRLHPARRLNRSRTLTRLSQRAWPWPAHRLGDVVQGPLYCLHAFVITRKGCQELLRFLTTQSIGLYIPDCMIHDAMAGRSDVSTFPLRWYAWNGNRLPSLVEERGTNPHWIRRNCGLVYQEESFGTDIQPRPEPAPA</sequence>
<protein>
    <submittedName>
        <fullName evidence="2">Glycosyltransferase family 25 protein</fullName>
    </submittedName>
</protein>
<comment type="caution">
    <text evidence="2">The sequence shown here is derived from an EMBL/GenBank/DDBJ whole genome shotgun (WGS) entry which is preliminary data.</text>
</comment>
<keyword evidence="3" id="KW-1185">Reference proteome</keyword>
<dbReference type="InterPro" id="IPR002654">
    <property type="entry name" value="Glyco_trans_25"/>
</dbReference>
<name>A0ABU5RTV3_9CYAN</name>
<evidence type="ECO:0000313" key="3">
    <source>
        <dbReference type="Proteomes" id="UP001304461"/>
    </source>
</evidence>
<dbReference type="Proteomes" id="UP001304461">
    <property type="component" value="Unassembled WGS sequence"/>
</dbReference>
<accession>A0ABU5RTV3</accession>
<dbReference type="RefSeq" id="WP_323305220.1">
    <property type="nucleotide sequence ID" value="NZ_JAYGHX010000004.1"/>
</dbReference>
<organism evidence="2 3">
    <name type="scientific">Cyanobium gracile UHCC 0139</name>
    <dbReference type="NCBI Taxonomy" id="3110308"/>
    <lineage>
        <taxon>Bacteria</taxon>
        <taxon>Bacillati</taxon>
        <taxon>Cyanobacteriota</taxon>
        <taxon>Cyanophyceae</taxon>
        <taxon>Synechococcales</taxon>
        <taxon>Prochlorococcaceae</taxon>
        <taxon>Cyanobium</taxon>
    </lineage>
</organism>
<dbReference type="EMBL" id="JAYGHX010000004">
    <property type="protein sequence ID" value="MEA5391174.1"/>
    <property type="molecule type" value="Genomic_DNA"/>
</dbReference>
<dbReference type="Pfam" id="PF01755">
    <property type="entry name" value="Glyco_transf_25"/>
    <property type="match status" value="1"/>
</dbReference>
<proteinExistence type="predicted"/>
<dbReference type="CDD" id="cd06532">
    <property type="entry name" value="Glyco_transf_25"/>
    <property type="match status" value="1"/>
</dbReference>